<dbReference type="Proteomes" id="UP001262889">
    <property type="component" value="Unassembled WGS sequence"/>
</dbReference>
<name>A0ABU3C9Z2_9FLAO</name>
<proteinExistence type="predicted"/>
<evidence type="ECO:0000313" key="2">
    <source>
        <dbReference type="EMBL" id="MDT0643162.1"/>
    </source>
</evidence>
<protein>
    <submittedName>
        <fullName evidence="2">Uncharacterized protein</fullName>
    </submittedName>
</protein>
<gene>
    <name evidence="2" type="ORF">RM553_10010</name>
</gene>
<evidence type="ECO:0000256" key="1">
    <source>
        <dbReference type="SAM" id="MobiDB-lite"/>
    </source>
</evidence>
<feature type="compositionally biased region" description="Basic and acidic residues" evidence="1">
    <location>
        <begin position="1"/>
        <end position="18"/>
    </location>
</feature>
<dbReference type="EMBL" id="JAVRHQ010000010">
    <property type="protein sequence ID" value="MDT0643162.1"/>
    <property type="molecule type" value="Genomic_DNA"/>
</dbReference>
<dbReference type="RefSeq" id="WP_311534781.1">
    <property type="nucleotide sequence ID" value="NZ_JAVRHQ010000010.1"/>
</dbReference>
<comment type="caution">
    <text evidence="2">The sequence shown here is derived from an EMBL/GenBank/DDBJ whole genome shotgun (WGS) entry which is preliminary data.</text>
</comment>
<accession>A0ABU3C9Z2</accession>
<evidence type="ECO:0000313" key="3">
    <source>
        <dbReference type="Proteomes" id="UP001262889"/>
    </source>
</evidence>
<organism evidence="2 3">
    <name type="scientific">Autumnicola tepida</name>
    <dbReference type="NCBI Taxonomy" id="3075595"/>
    <lineage>
        <taxon>Bacteria</taxon>
        <taxon>Pseudomonadati</taxon>
        <taxon>Bacteroidota</taxon>
        <taxon>Flavobacteriia</taxon>
        <taxon>Flavobacteriales</taxon>
        <taxon>Flavobacteriaceae</taxon>
        <taxon>Autumnicola</taxon>
    </lineage>
</organism>
<sequence length="59" mass="6915">MKKKGGEQILQNEDHFTNEENLELTKQSSFLEVRLKRRKQKAPSLIFKGRWHSVGMTEG</sequence>
<feature type="region of interest" description="Disordered" evidence="1">
    <location>
        <begin position="1"/>
        <end position="21"/>
    </location>
</feature>
<keyword evidence="3" id="KW-1185">Reference proteome</keyword>
<reference evidence="2 3" key="1">
    <citation type="submission" date="2023-09" db="EMBL/GenBank/DDBJ databases">
        <authorList>
            <person name="Rey-Velasco X."/>
        </authorList>
    </citation>
    <scope>NUCLEOTIDE SEQUENCE [LARGE SCALE GENOMIC DNA]</scope>
    <source>
        <strain evidence="2 3">F363</strain>
    </source>
</reference>